<comment type="similarity">
    <text evidence="2">Belongs to the ABC transporter superfamily.</text>
</comment>
<reference evidence="12 13" key="1">
    <citation type="submission" date="2018-01" db="EMBL/GenBank/DDBJ databases">
        <title>Lactibacter flavus gen. nov., sp. nov., a novel bacterium of the family Propionibacteriaceae isolated from raw milk and dairy products.</title>
        <authorList>
            <person name="Wenning M."/>
            <person name="Breitenwieser F."/>
            <person name="Huptas C."/>
            <person name="von Neubeck M."/>
            <person name="Busse H.-J."/>
            <person name="Scherer S."/>
        </authorList>
    </citation>
    <scope>NUCLEOTIDE SEQUENCE [LARGE SCALE GENOMIC DNA]</scope>
    <source>
        <strain evidence="12 13">VG341</strain>
    </source>
</reference>
<evidence type="ECO:0000256" key="10">
    <source>
        <dbReference type="ARBA" id="ARBA00025157"/>
    </source>
</evidence>
<proteinExistence type="inferred from homology"/>
<dbReference type="CDD" id="cd03225">
    <property type="entry name" value="ABC_cobalt_CbiO_domain1"/>
    <property type="match status" value="1"/>
</dbReference>
<gene>
    <name evidence="12" type="ORF">C1706_10785</name>
</gene>
<dbReference type="InterPro" id="IPR015856">
    <property type="entry name" value="ABC_transpr_CbiO/EcfA_su"/>
</dbReference>
<sequence length="485" mass="50801">MARMIEVRNVHFRYQHGEEGAGLSGVDLHAAAGEVIVVTGSSGCGKTTLTRLVNGLIPHFFEGDLSGEASVAGRVVADTPPAEAADVVGSVFQNPRSQFFTVDVGSELAFAAENLGQDRDEILARVTESAQQLGLDAFMDRSIFQLSGGQKQKVACGSVWVSRPRVLVLDEPSSNLDAATIADLRGLIAGWKGAGCTVVVAEHRLHYLQGLADRWLLMENGQVTREFSAADMSAMDAATAASFGLRSPHPLPPPQPLAAPAGEDVVELTGFVKTYPGAKAPALDIASLTLPRHGTVAITGPNGAGKSTLTRALVGLDKKAPGILAIDGARRDRKARLATSFLVMQDVNHQLFTESVTEEIRLSAPDADDAHLATILAGLDLTAVAERHPMSLSGGQKQRVAIAAAVASDADVVIFDEPTSGLDLAHMAEVAARLEELVAAGRLVIVVTHDDELVEACADYLVRLEGGRVVSAGPLLREGASGEAA</sequence>
<feature type="domain" description="ABC transporter" evidence="11">
    <location>
        <begin position="5"/>
        <end position="245"/>
    </location>
</feature>
<dbReference type="GO" id="GO:0005524">
    <property type="term" value="F:ATP binding"/>
    <property type="evidence" value="ECO:0007669"/>
    <property type="project" value="UniProtKB-KW"/>
</dbReference>
<organism evidence="12 13">
    <name type="scientific">Propioniciclava flava</name>
    <dbReference type="NCBI Taxonomy" id="2072026"/>
    <lineage>
        <taxon>Bacteria</taxon>
        <taxon>Bacillati</taxon>
        <taxon>Actinomycetota</taxon>
        <taxon>Actinomycetes</taxon>
        <taxon>Propionibacteriales</taxon>
        <taxon>Propionibacteriaceae</taxon>
        <taxon>Propioniciclava</taxon>
    </lineage>
</organism>
<dbReference type="SUPFAM" id="SSF52540">
    <property type="entry name" value="P-loop containing nucleoside triphosphate hydrolases"/>
    <property type="match status" value="2"/>
</dbReference>
<keyword evidence="5" id="KW-0677">Repeat</keyword>
<keyword evidence="8" id="KW-1278">Translocase</keyword>
<evidence type="ECO:0000256" key="1">
    <source>
        <dbReference type="ARBA" id="ARBA00004202"/>
    </source>
</evidence>
<comment type="caution">
    <text evidence="12">The sequence shown here is derived from an EMBL/GenBank/DDBJ whole genome shotgun (WGS) entry which is preliminary data.</text>
</comment>
<evidence type="ECO:0000256" key="8">
    <source>
        <dbReference type="ARBA" id="ARBA00022967"/>
    </source>
</evidence>
<dbReference type="GO" id="GO:0016887">
    <property type="term" value="F:ATP hydrolysis activity"/>
    <property type="evidence" value="ECO:0007669"/>
    <property type="project" value="InterPro"/>
</dbReference>
<dbReference type="InterPro" id="IPR017871">
    <property type="entry name" value="ABC_transporter-like_CS"/>
</dbReference>
<dbReference type="Gene3D" id="3.40.50.300">
    <property type="entry name" value="P-loop containing nucleotide triphosphate hydrolases"/>
    <property type="match status" value="2"/>
</dbReference>
<accession>A0A4Q2EDU2</accession>
<keyword evidence="3" id="KW-0813">Transport</keyword>
<evidence type="ECO:0000256" key="3">
    <source>
        <dbReference type="ARBA" id="ARBA00022448"/>
    </source>
</evidence>
<evidence type="ECO:0000256" key="9">
    <source>
        <dbReference type="ARBA" id="ARBA00023136"/>
    </source>
</evidence>
<dbReference type="PROSITE" id="PS50893">
    <property type="entry name" value="ABC_TRANSPORTER_2"/>
    <property type="match status" value="2"/>
</dbReference>
<name>A0A4Q2EDU2_9ACTN</name>
<evidence type="ECO:0000313" key="12">
    <source>
        <dbReference type="EMBL" id="RXW31637.1"/>
    </source>
</evidence>
<keyword evidence="7" id="KW-0067">ATP-binding</keyword>
<dbReference type="InterPro" id="IPR050095">
    <property type="entry name" value="ECF_ABC_transporter_ATP-bd"/>
</dbReference>
<keyword evidence="6" id="KW-0547">Nucleotide-binding</keyword>
<dbReference type="InterPro" id="IPR027417">
    <property type="entry name" value="P-loop_NTPase"/>
</dbReference>
<protein>
    <submittedName>
        <fullName evidence="12">ABC transporter</fullName>
    </submittedName>
</protein>
<dbReference type="PANTHER" id="PTHR43553:SF23">
    <property type="entry name" value="ABC TRANSPORTER ATP-BINDING COMPONENT"/>
    <property type="match status" value="1"/>
</dbReference>
<evidence type="ECO:0000256" key="7">
    <source>
        <dbReference type="ARBA" id="ARBA00022840"/>
    </source>
</evidence>
<dbReference type="GO" id="GO:0043190">
    <property type="term" value="C:ATP-binding cassette (ABC) transporter complex"/>
    <property type="evidence" value="ECO:0007669"/>
    <property type="project" value="TreeGrafter"/>
</dbReference>
<keyword evidence="13" id="KW-1185">Reference proteome</keyword>
<dbReference type="GO" id="GO:0042626">
    <property type="term" value="F:ATPase-coupled transmembrane transporter activity"/>
    <property type="evidence" value="ECO:0007669"/>
    <property type="project" value="TreeGrafter"/>
</dbReference>
<dbReference type="Proteomes" id="UP000290624">
    <property type="component" value="Unassembled WGS sequence"/>
</dbReference>
<evidence type="ECO:0000256" key="2">
    <source>
        <dbReference type="ARBA" id="ARBA00005417"/>
    </source>
</evidence>
<dbReference type="SMART" id="SM00382">
    <property type="entry name" value="AAA"/>
    <property type="match status" value="2"/>
</dbReference>
<keyword evidence="4" id="KW-1003">Cell membrane</keyword>
<dbReference type="PANTHER" id="PTHR43553">
    <property type="entry name" value="HEAVY METAL TRANSPORTER"/>
    <property type="match status" value="1"/>
</dbReference>
<evidence type="ECO:0000259" key="11">
    <source>
        <dbReference type="PROSITE" id="PS50893"/>
    </source>
</evidence>
<evidence type="ECO:0000256" key="6">
    <source>
        <dbReference type="ARBA" id="ARBA00022741"/>
    </source>
</evidence>
<evidence type="ECO:0000256" key="4">
    <source>
        <dbReference type="ARBA" id="ARBA00022475"/>
    </source>
</evidence>
<dbReference type="EMBL" id="PPCV01000007">
    <property type="protein sequence ID" value="RXW31637.1"/>
    <property type="molecule type" value="Genomic_DNA"/>
</dbReference>
<dbReference type="PROSITE" id="PS00211">
    <property type="entry name" value="ABC_TRANSPORTER_1"/>
    <property type="match status" value="1"/>
</dbReference>
<comment type="subcellular location">
    <subcellularLocation>
        <location evidence="1">Cell membrane</location>
        <topology evidence="1">Peripheral membrane protein</topology>
    </subcellularLocation>
</comment>
<dbReference type="AlphaFoldDB" id="A0A4Q2EDU2"/>
<dbReference type="InterPro" id="IPR003593">
    <property type="entry name" value="AAA+_ATPase"/>
</dbReference>
<dbReference type="InterPro" id="IPR003439">
    <property type="entry name" value="ABC_transporter-like_ATP-bd"/>
</dbReference>
<evidence type="ECO:0000256" key="5">
    <source>
        <dbReference type="ARBA" id="ARBA00022737"/>
    </source>
</evidence>
<comment type="function">
    <text evidence="10">Probably part of an ABC transporter complex. Responsible for energy coupling to the transport system.</text>
</comment>
<evidence type="ECO:0000313" key="13">
    <source>
        <dbReference type="Proteomes" id="UP000290624"/>
    </source>
</evidence>
<dbReference type="Pfam" id="PF00005">
    <property type="entry name" value="ABC_tran"/>
    <property type="match status" value="2"/>
</dbReference>
<keyword evidence="9" id="KW-0472">Membrane</keyword>
<feature type="domain" description="ABC transporter" evidence="11">
    <location>
        <begin position="266"/>
        <end position="484"/>
    </location>
</feature>